<dbReference type="InterPro" id="IPR005901">
    <property type="entry name" value="GLPGLI"/>
</dbReference>
<comment type="caution">
    <text evidence="1">The sequence shown here is derived from an EMBL/GenBank/DDBJ whole genome shotgun (WGS) entry which is preliminary data.</text>
</comment>
<dbReference type="RefSeq" id="WP_018966822.1">
    <property type="nucleotide sequence ID" value="NZ_KB899212.1"/>
</dbReference>
<dbReference type="NCBIfam" id="TIGR01200">
    <property type="entry name" value="GLPGLI"/>
    <property type="match status" value="1"/>
</dbReference>
<evidence type="ECO:0000313" key="1">
    <source>
        <dbReference type="EMBL" id="KDR52926.1"/>
    </source>
</evidence>
<keyword evidence="2" id="KW-1185">Reference proteome</keyword>
<dbReference type="Proteomes" id="UP000027442">
    <property type="component" value="Unassembled WGS sequence"/>
</dbReference>
<dbReference type="Pfam" id="PF09697">
    <property type="entry name" value="Porph_ging"/>
    <property type="match status" value="1"/>
</dbReference>
<dbReference type="eggNOG" id="ENOG502ZAJU">
    <property type="taxonomic scope" value="Bacteria"/>
</dbReference>
<dbReference type="HOGENOM" id="CLU_066214_1_0_10"/>
<protein>
    <recommendedName>
        <fullName evidence="3">GLPGLI family protein</fullName>
    </recommendedName>
</protein>
<gene>
    <name evidence="1" type="ORF">HMPREF1991_01016</name>
</gene>
<evidence type="ECO:0000313" key="2">
    <source>
        <dbReference type="Proteomes" id="UP000027442"/>
    </source>
</evidence>
<sequence>MKKINLTFALLIQVILTFSQTYTQGCASIEKSNVLDHAKYRITYCLKFKYSNNDKEYNQDTRIVQIGTKVVKDYSDRLLHYDTLATSNFKMGRPTPHLSDAVFPYEIINHYSSQGTLVNYRMFFQLGTLRYLEQFVKQNWSLTNGTTITILNHKCHKATLTFGKRIYTAWYAPDIPIHYGPYKFEGLPGLIMQIEDSEKKYIWSITNLQNVDEPIYDHIYSGTKKTDSKKASATIKRQFKSTNALLNATGVKRMKVVSGKLVEMTATDEKPIPFEPIELP</sequence>
<proteinExistence type="predicted"/>
<evidence type="ECO:0008006" key="3">
    <source>
        <dbReference type="Google" id="ProtNLM"/>
    </source>
</evidence>
<dbReference type="EMBL" id="JNGW01000037">
    <property type="protein sequence ID" value="KDR52926.1"/>
    <property type="molecule type" value="Genomic_DNA"/>
</dbReference>
<reference evidence="1 2" key="1">
    <citation type="submission" date="2013-08" db="EMBL/GenBank/DDBJ databases">
        <authorList>
            <person name="Weinstock G."/>
            <person name="Sodergren E."/>
            <person name="Wylie T."/>
            <person name="Fulton L."/>
            <person name="Fulton R."/>
            <person name="Fronick C."/>
            <person name="O'Laughlin M."/>
            <person name="Godfrey J."/>
            <person name="Miner T."/>
            <person name="Herter B."/>
            <person name="Appelbaum E."/>
            <person name="Cordes M."/>
            <person name="Lek S."/>
            <person name="Wollam A."/>
            <person name="Pepin K.H."/>
            <person name="Palsikar V.B."/>
            <person name="Mitreva M."/>
            <person name="Wilson R.K."/>
        </authorList>
    </citation>
    <scope>NUCLEOTIDE SEQUENCE [LARGE SCALE GENOMIC DNA]</scope>
    <source>
        <strain evidence="1 2">ATCC 15930</strain>
    </source>
</reference>
<accession>A0A069QSU6</accession>
<dbReference type="AlphaFoldDB" id="A0A069QSU6"/>
<dbReference type="PATRIC" id="fig|1122985.7.peg.1052"/>
<organism evidence="1 2">
    <name type="scientific">Hoylesella loescheii DSM 19665 = JCM 12249 = ATCC 15930</name>
    <dbReference type="NCBI Taxonomy" id="1122985"/>
    <lineage>
        <taxon>Bacteria</taxon>
        <taxon>Pseudomonadati</taxon>
        <taxon>Bacteroidota</taxon>
        <taxon>Bacteroidia</taxon>
        <taxon>Bacteroidales</taxon>
        <taxon>Prevotellaceae</taxon>
        <taxon>Hoylesella</taxon>
    </lineage>
</organism>
<name>A0A069QSU6_HOYLO</name>